<dbReference type="SUPFAM" id="SSF52768">
    <property type="entry name" value="Arginase/deacetylase"/>
    <property type="match status" value="1"/>
</dbReference>
<dbReference type="InterPro" id="IPR037138">
    <property type="entry name" value="His_deacetylse_dom_sf"/>
</dbReference>
<dbReference type="InterPro" id="IPR011009">
    <property type="entry name" value="Kinase-like_dom_sf"/>
</dbReference>
<dbReference type="SUPFAM" id="SSF56112">
    <property type="entry name" value="Protein kinase-like (PK-like)"/>
    <property type="match status" value="1"/>
</dbReference>
<dbReference type="InterPro" id="IPR023801">
    <property type="entry name" value="His_deacetylse_dom"/>
</dbReference>
<dbReference type="Pfam" id="PF00850">
    <property type="entry name" value="Hist_deacetyl"/>
    <property type="match status" value="1"/>
</dbReference>
<evidence type="ECO:0000313" key="3">
    <source>
        <dbReference type="Proteomes" id="UP001642484"/>
    </source>
</evidence>
<feature type="domain" description="Histone deacetylase" evidence="1">
    <location>
        <begin position="204"/>
        <end position="369"/>
    </location>
</feature>
<reference evidence="2 3" key="1">
    <citation type="submission" date="2024-02" db="EMBL/GenBank/DDBJ databases">
        <authorList>
            <person name="Chen Y."/>
            <person name="Shah S."/>
            <person name="Dougan E. K."/>
            <person name="Thang M."/>
            <person name="Chan C."/>
        </authorList>
    </citation>
    <scope>NUCLEOTIDE SEQUENCE [LARGE SCALE GENOMIC DNA]</scope>
</reference>
<dbReference type="PRINTS" id="PR01270">
    <property type="entry name" value="HDASUPER"/>
</dbReference>
<evidence type="ECO:0000313" key="2">
    <source>
        <dbReference type="EMBL" id="CAK8998423.1"/>
    </source>
</evidence>
<gene>
    <name evidence="2" type="ORF">CCMP2556_LOCUS5243</name>
</gene>
<organism evidence="2 3">
    <name type="scientific">Durusdinium trenchii</name>
    <dbReference type="NCBI Taxonomy" id="1381693"/>
    <lineage>
        <taxon>Eukaryota</taxon>
        <taxon>Sar</taxon>
        <taxon>Alveolata</taxon>
        <taxon>Dinophyceae</taxon>
        <taxon>Suessiales</taxon>
        <taxon>Symbiodiniaceae</taxon>
        <taxon>Durusdinium</taxon>
    </lineage>
</organism>
<dbReference type="Gene3D" id="3.40.800.20">
    <property type="entry name" value="Histone deacetylase domain"/>
    <property type="match status" value="1"/>
</dbReference>
<sequence>MPIVYSRNRGPCSWCCKKLRMLKLRMDSAGEDEAVLRLRSRLQEIQPDHVFLLIGRHISEFFRIDSTIGEGGFGTVFKAKPTAEGCKLVRKLQSNKDYVFPQEPLAVRPSLAMRMPKGADPLSAWRKEGALSRQRVVLAVTSLLVGRRATLGRSSTVWPARRRTSRLRRQFFNLGGEPETPDNVVGLFYDERMAKHRNLEDASHPEQPLRVLRVFEHLEQQGLAQRCVRLPAREATRDELLLKHRAEHVDQILGLKDLAPEEMLKLSLEFDSIFLCPETTEAALLSAGCVLEATARVCSGEVQSACCVVRPPGHHAEPSQPRGFCLFGNVALGAALAQAKGWASKVLIVDFDVHHGNGTQRMFEDDPSVAW</sequence>
<dbReference type="Proteomes" id="UP001642484">
    <property type="component" value="Unassembled WGS sequence"/>
</dbReference>
<dbReference type="EMBL" id="CAXAMN010002224">
    <property type="protein sequence ID" value="CAK8998423.1"/>
    <property type="molecule type" value="Genomic_DNA"/>
</dbReference>
<protein>
    <recommendedName>
        <fullName evidence="1">Histone deacetylase domain-containing protein</fullName>
    </recommendedName>
</protein>
<dbReference type="InterPro" id="IPR023696">
    <property type="entry name" value="Ureohydrolase_dom_sf"/>
</dbReference>
<comment type="caution">
    <text evidence="2">The sequence shown here is derived from an EMBL/GenBank/DDBJ whole genome shotgun (WGS) entry which is preliminary data.</text>
</comment>
<accession>A0ABP0I805</accession>
<proteinExistence type="predicted"/>
<dbReference type="PANTHER" id="PTHR10625">
    <property type="entry name" value="HISTONE DEACETYLASE HDAC1-RELATED"/>
    <property type="match status" value="1"/>
</dbReference>
<evidence type="ECO:0000259" key="1">
    <source>
        <dbReference type="Pfam" id="PF00850"/>
    </source>
</evidence>
<dbReference type="InterPro" id="IPR000286">
    <property type="entry name" value="HDACs"/>
</dbReference>
<keyword evidence="3" id="KW-1185">Reference proteome</keyword>
<dbReference type="PANTHER" id="PTHR10625:SF38">
    <property type="entry name" value="HISTONE DEACETYLASE 6, ISOFORM G"/>
    <property type="match status" value="1"/>
</dbReference>
<name>A0ABP0I805_9DINO</name>